<evidence type="ECO:0000256" key="1">
    <source>
        <dbReference type="ARBA" id="ARBA00022860"/>
    </source>
</evidence>
<dbReference type="Proteomes" id="UP000283530">
    <property type="component" value="Unassembled WGS sequence"/>
</dbReference>
<accession>A0A3S4NK05</accession>
<dbReference type="OrthoDB" id="1704267at2759"/>
<keyword evidence="4" id="KW-1185">Reference proteome</keyword>
<organism evidence="3 4">
    <name type="scientific">Cinnamomum micranthum f. kanehirae</name>
    <dbReference type="NCBI Taxonomy" id="337451"/>
    <lineage>
        <taxon>Eukaryota</taxon>
        <taxon>Viridiplantae</taxon>
        <taxon>Streptophyta</taxon>
        <taxon>Embryophyta</taxon>
        <taxon>Tracheophyta</taxon>
        <taxon>Spermatophyta</taxon>
        <taxon>Magnoliopsida</taxon>
        <taxon>Magnoliidae</taxon>
        <taxon>Laurales</taxon>
        <taxon>Lauraceae</taxon>
        <taxon>Cinnamomum</taxon>
    </lineage>
</organism>
<dbReference type="GO" id="GO:0005516">
    <property type="term" value="F:calmodulin binding"/>
    <property type="evidence" value="ECO:0007669"/>
    <property type="project" value="UniProtKB-KW"/>
</dbReference>
<comment type="similarity">
    <text evidence="2">Belongs to the IQD family.</text>
</comment>
<comment type="caution">
    <text evidence="3">The sequence shown here is derived from an EMBL/GenBank/DDBJ whole genome shotgun (WGS) entry which is preliminary data.</text>
</comment>
<keyword evidence="1" id="KW-0112">Calmodulin-binding</keyword>
<gene>
    <name evidence="3" type="ORF">CKAN_00676100</name>
</gene>
<protein>
    <submittedName>
        <fullName evidence="3">IQ motif</fullName>
    </submittedName>
</protein>
<evidence type="ECO:0000256" key="2">
    <source>
        <dbReference type="ARBA" id="ARBA00024341"/>
    </source>
</evidence>
<name>A0A3S4NK05_9MAGN</name>
<dbReference type="PROSITE" id="PS50096">
    <property type="entry name" value="IQ"/>
    <property type="match status" value="1"/>
</dbReference>
<dbReference type="PANTHER" id="PTHR32295">
    <property type="entry name" value="IQ-DOMAIN 5-RELATED"/>
    <property type="match status" value="1"/>
</dbReference>
<dbReference type="PANTHER" id="PTHR32295:SF10">
    <property type="entry name" value="PROTEIN IQ-DOMAIN 25"/>
    <property type="match status" value="1"/>
</dbReference>
<evidence type="ECO:0000313" key="4">
    <source>
        <dbReference type="Proteomes" id="UP000283530"/>
    </source>
</evidence>
<sequence length="203" mass="22338">MGWATRCLRNLFCVGKEKECSKSSEEKERWDLDGSCNVGQIPTHAKGMIPAATEASWLGNYFSETEKEQSKRATAAAADAAVAAAQVAIAARKALQALKGLVKLQAHVRGYLVRRRAAQTLQSMQALIRAQATVQMQKGRLPIEDCRFQLCNSMERFDDTRSEHSTSIHSRSLSASLETAINTFDESPKTVEIDTCRSNSRSG</sequence>
<dbReference type="EMBL" id="QPKB01000002">
    <property type="protein sequence ID" value="RWR78238.1"/>
    <property type="molecule type" value="Genomic_DNA"/>
</dbReference>
<dbReference type="AlphaFoldDB" id="A0A3S4NK05"/>
<proteinExistence type="inferred from homology"/>
<evidence type="ECO:0000313" key="3">
    <source>
        <dbReference type="EMBL" id="RWR78238.1"/>
    </source>
</evidence>
<reference evidence="3 4" key="1">
    <citation type="journal article" date="2019" name="Nat. Plants">
        <title>Stout camphor tree genome fills gaps in understanding of flowering plant genome evolution.</title>
        <authorList>
            <person name="Chaw S.M."/>
            <person name="Liu Y.C."/>
            <person name="Wu Y.W."/>
            <person name="Wang H.Y."/>
            <person name="Lin C.I."/>
            <person name="Wu C.S."/>
            <person name="Ke H.M."/>
            <person name="Chang L.Y."/>
            <person name="Hsu C.Y."/>
            <person name="Yang H.T."/>
            <person name="Sudianto E."/>
            <person name="Hsu M.H."/>
            <person name="Wu K.P."/>
            <person name="Wang L.N."/>
            <person name="Leebens-Mack J.H."/>
            <person name="Tsai I.J."/>
        </authorList>
    </citation>
    <scope>NUCLEOTIDE SEQUENCE [LARGE SCALE GENOMIC DNA]</scope>
    <source>
        <strain evidence="4">cv. Chaw 1501</strain>
        <tissue evidence="3">Young leaves</tissue>
    </source>
</reference>